<protein>
    <submittedName>
        <fullName evidence="1">DUF885 domain-containing protein</fullName>
    </submittedName>
</protein>
<dbReference type="PANTHER" id="PTHR33361:SF2">
    <property type="entry name" value="DUF885 DOMAIN-CONTAINING PROTEIN"/>
    <property type="match status" value="1"/>
</dbReference>
<dbReference type="Pfam" id="PF05960">
    <property type="entry name" value="DUF885"/>
    <property type="match status" value="1"/>
</dbReference>
<dbReference type="PANTHER" id="PTHR33361">
    <property type="entry name" value="GLR0591 PROTEIN"/>
    <property type="match status" value="1"/>
</dbReference>
<sequence>MPLPPPARPFDALALELAADQLEASPTLGSALGLTEHDERLPDLSAAAVAAREAREDAWLERFGALADGDLDDDERIDRDLVLMVLRGRRALRDWAPWRRSADTYAGTALSGVHGLLLHRLREPGPLARAVAARLDATPALLAQGEANLDPDLADPVLLRRSLGQVAAGAAYARSVAGQLDPDEARRAGVEEAGERAAAAYERFGAHLEELAGRARGSWALGEERYDALLRDAEGLPYGARAMRERGREAYDALLDDLRSRTAALRGGGDGADWRALLEELNADHAASPEELLAEYREATARARAFCAERDLVTLPDGEECRVVPSAPFTRGMLAVAHYIQPPPFAGRGTGHFFVPYPPEGATPEQVQQRLATNSRSTLWSITVHEAYPGHHWHFAWIASGRAPGGARVLRTLFGSTYVVEGWGLYSEDLMREQGFFTTPQQELAQRDMRLFRAARIVVDTSLHLGEMSVEEAVEHMATRTSLSRETARAEVLRYCAWPTQAASYLTGALEIARLRERWLAEGRGTLRAFHDRAAGSGRLPVSLMERSLFGRAEPAGTGG</sequence>
<dbReference type="InterPro" id="IPR010281">
    <property type="entry name" value="DUF885"/>
</dbReference>
<keyword evidence="2" id="KW-1185">Reference proteome</keyword>
<reference evidence="1 2" key="1">
    <citation type="submission" date="2018-09" db="EMBL/GenBank/DDBJ databases">
        <title>YIM 75000 draft genome.</title>
        <authorList>
            <person name="Tang S."/>
            <person name="Feng Y."/>
        </authorList>
    </citation>
    <scope>NUCLEOTIDE SEQUENCE [LARGE SCALE GENOMIC DNA]</scope>
    <source>
        <strain evidence="1 2">YIM 75000</strain>
    </source>
</reference>
<evidence type="ECO:0000313" key="1">
    <source>
        <dbReference type="EMBL" id="RJK96264.1"/>
    </source>
</evidence>
<proteinExistence type="predicted"/>
<name>A0A3A3ZK70_9ACTN</name>
<dbReference type="EMBL" id="QZEZ01000003">
    <property type="protein sequence ID" value="RJK96264.1"/>
    <property type="molecule type" value="Genomic_DNA"/>
</dbReference>
<organism evidence="1 2">
    <name type="scientific">Vallicoccus soli</name>
    <dbReference type="NCBI Taxonomy" id="2339232"/>
    <lineage>
        <taxon>Bacteria</taxon>
        <taxon>Bacillati</taxon>
        <taxon>Actinomycetota</taxon>
        <taxon>Actinomycetes</taxon>
        <taxon>Motilibacterales</taxon>
        <taxon>Vallicoccaceae</taxon>
        <taxon>Vallicoccus</taxon>
    </lineage>
</organism>
<comment type="caution">
    <text evidence="1">The sequence shown here is derived from an EMBL/GenBank/DDBJ whole genome shotgun (WGS) entry which is preliminary data.</text>
</comment>
<dbReference type="Proteomes" id="UP000265614">
    <property type="component" value="Unassembled WGS sequence"/>
</dbReference>
<evidence type="ECO:0000313" key="2">
    <source>
        <dbReference type="Proteomes" id="UP000265614"/>
    </source>
</evidence>
<accession>A0A3A3ZK70</accession>
<gene>
    <name evidence="1" type="ORF">D5H78_08340</name>
</gene>
<dbReference type="OrthoDB" id="9760040at2"/>
<dbReference type="RefSeq" id="WP_119949996.1">
    <property type="nucleotide sequence ID" value="NZ_QZEZ01000003.1"/>
</dbReference>
<dbReference type="AlphaFoldDB" id="A0A3A3ZK70"/>